<dbReference type="OrthoDB" id="303876at2759"/>
<organism evidence="1 2">
    <name type="scientific">Oryza meyeriana var. granulata</name>
    <dbReference type="NCBI Taxonomy" id="110450"/>
    <lineage>
        <taxon>Eukaryota</taxon>
        <taxon>Viridiplantae</taxon>
        <taxon>Streptophyta</taxon>
        <taxon>Embryophyta</taxon>
        <taxon>Tracheophyta</taxon>
        <taxon>Spermatophyta</taxon>
        <taxon>Magnoliopsida</taxon>
        <taxon>Liliopsida</taxon>
        <taxon>Poales</taxon>
        <taxon>Poaceae</taxon>
        <taxon>BOP clade</taxon>
        <taxon>Oryzoideae</taxon>
        <taxon>Oryzeae</taxon>
        <taxon>Oryzinae</taxon>
        <taxon>Oryza</taxon>
        <taxon>Oryza meyeriana</taxon>
    </lineage>
</organism>
<dbReference type="SUPFAM" id="SSF48403">
    <property type="entry name" value="Ankyrin repeat"/>
    <property type="match status" value="1"/>
</dbReference>
<dbReference type="AlphaFoldDB" id="A0A6G1C559"/>
<dbReference type="Proteomes" id="UP000479710">
    <property type="component" value="Unassembled WGS sequence"/>
</dbReference>
<evidence type="ECO:0000313" key="2">
    <source>
        <dbReference type="Proteomes" id="UP000479710"/>
    </source>
</evidence>
<reference evidence="1 2" key="1">
    <citation type="submission" date="2019-11" db="EMBL/GenBank/DDBJ databases">
        <title>Whole genome sequence of Oryza granulata.</title>
        <authorList>
            <person name="Li W."/>
        </authorList>
    </citation>
    <scope>NUCLEOTIDE SEQUENCE [LARGE SCALE GENOMIC DNA]</scope>
    <source>
        <strain evidence="2">cv. Menghai</strain>
        <tissue evidence="1">Leaf</tissue>
    </source>
</reference>
<evidence type="ECO:0000313" key="1">
    <source>
        <dbReference type="EMBL" id="KAF0895296.1"/>
    </source>
</evidence>
<dbReference type="Gene3D" id="1.25.40.20">
    <property type="entry name" value="Ankyrin repeat-containing domain"/>
    <property type="match status" value="1"/>
</dbReference>
<protein>
    <submittedName>
        <fullName evidence="1">Uncharacterized protein</fullName>
    </submittedName>
</protein>
<gene>
    <name evidence="1" type="ORF">E2562_008606</name>
</gene>
<comment type="caution">
    <text evidence="1">The sequence shown here is derived from an EMBL/GenBank/DDBJ whole genome shotgun (WGS) entry which is preliminary data.</text>
</comment>
<name>A0A6G1C559_9ORYZ</name>
<dbReference type="InterPro" id="IPR036770">
    <property type="entry name" value="Ankyrin_rpt-contain_sf"/>
</dbReference>
<keyword evidence="2" id="KW-1185">Reference proteome</keyword>
<accession>A0A6G1C559</accession>
<proteinExistence type="predicted"/>
<dbReference type="SMART" id="SM00248">
    <property type="entry name" value="ANK"/>
    <property type="match status" value="2"/>
</dbReference>
<dbReference type="InterPro" id="IPR002110">
    <property type="entry name" value="Ankyrin_rpt"/>
</dbReference>
<dbReference type="EMBL" id="SPHZ02000010">
    <property type="protein sequence ID" value="KAF0895296.1"/>
    <property type="molecule type" value="Genomic_DNA"/>
</dbReference>
<sequence>MKDFVDVSKELLEIPDSSDTGICGFNALHAAVRNGNSAIAHKIMEERPWLVKEVTADGSSQSPMQLAVLWGKTEVLRTILQQDWSLGYVLCTKGTPLLEVMLVLPKSSSNSAQMLHSVTRLLLDSKKQAKTLNWASYNFKAVLIMPLLYNVLIESMTTISAIRDIVAILHNLRKFQVT</sequence>